<keyword evidence="1" id="KW-0732">Signal</keyword>
<reference evidence="2" key="1">
    <citation type="submission" date="2022-06" db="EMBL/GenBank/DDBJ databases">
        <title>Aquibacillus sp. a new bacterium isolated from soil saline samples.</title>
        <authorList>
            <person name="Galisteo C."/>
            <person name="De La Haba R."/>
            <person name="Sanchez-Porro C."/>
            <person name="Ventosa A."/>
        </authorList>
    </citation>
    <scope>NUCLEOTIDE SEQUENCE</scope>
    <source>
        <strain evidence="2">JCM 12387</strain>
    </source>
</reference>
<sequence length="155" mass="17808">MASKKLFFIMLGLIIILTACQSNENDTRITRKDNDENITKISNNSPISQAIANTAKEMLQAKEEIIGVRGVNTDKDLLLAIKVTQMEQFNEQDLENEMKKSLEKEYPNVKIDVSSDQKIFIELDELEKKIQENNVSKDKLKKDFKKIQKLMKDTA</sequence>
<dbReference type="PROSITE" id="PS51257">
    <property type="entry name" value="PROKAR_LIPOPROTEIN"/>
    <property type="match status" value="1"/>
</dbReference>
<feature type="chain" id="PRO_5040974895" description="Sporulation protein" evidence="1">
    <location>
        <begin position="25"/>
        <end position="155"/>
    </location>
</feature>
<feature type="signal peptide" evidence="1">
    <location>
        <begin position="1"/>
        <end position="24"/>
    </location>
</feature>
<evidence type="ECO:0000313" key="2">
    <source>
        <dbReference type="EMBL" id="MDC3420671.1"/>
    </source>
</evidence>
<accession>A0A9X4AI69</accession>
<comment type="caution">
    <text evidence="2">The sequence shown here is derived from an EMBL/GenBank/DDBJ whole genome shotgun (WGS) entry which is preliminary data.</text>
</comment>
<protein>
    <recommendedName>
        <fullName evidence="4">Sporulation protein</fullName>
    </recommendedName>
</protein>
<keyword evidence="3" id="KW-1185">Reference proteome</keyword>
<proteinExistence type="predicted"/>
<organism evidence="2 3">
    <name type="scientific">Aquibacillus koreensis</name>
    <dbReference type="NCBI Taxonomy" id="279446"/>
    <lineage>
        <taxon>Bacteria</taxon>
        <taxon>Bacillati</taxon>
        <taxon>Bacillota</taxon>
        <taxon>Bacilli</taxon>
        <taxon>Bacillales</taxon>
        <taxon>Bacillaceae</taxon>
        <taxon>Aquibacillus</taxon>
    </lineage>
</organism>
<gene>
    <name evidence="2" type="ORF">NC661_09850</name>
</gene>
<evidence type="ECO:0000313" key="3">
    <source>
        <dbReference type="Proteomes" id="UP001145072"/>
    </source>
</evidence>
<evidence type="ECO:0008006" key="4">
    <source>
        <dbReference type="Google" id="ProtNLM"/>
    </source>
</evidence>
<evidence type="ECO:0000256" key="1">
    <source>
        <dbReference type="SAM" id="SignalP"/>
    </source>
</evidence>
<name>A0A9X4AI69_9BACI</name>
<dbReference type="EMBL" id="JAMQJZ010000006">
    <property type="protein sequence ID" value="MDC3420671.1"/>
    <property type="molecule type" value="Genomic_DNA"/>
</dbReference>
<dbReference type="Proteomes" id="UP001145072">
    <property type="component" value="Unassembled WGS sequence"/>
</dbReference>
<dbReference type="AlphaFoldDB" id="A0A9X4AI69"/>
<dbReference type="RefSeq" id="WP_259865892.1">
    <property type="nucleotide sequence ID" value="NZ_JAMQJZ010000006.1"/>
</dbReference>